<proteinExistence type="predicted"/>
<protein>
    <submittedName>
        <fullName evidence="3">Uncharacterized protein</fullName>
    </submittedName>
</protein>
<keyword evidence="4" id="KW-1185">Reference proteome</keyword>
<dbReference type="OrthoDB" id="10557669at2759"/>
<keyword evidence="2" id="KW-0812">Transmembrane</keyword>
<accession>A0A4Z2HEN5</accession>
<evidence type="ECO:0000313" key="3">
    <source>
        <dbReference type="EMBL" id="TNN64328.1"/>
    </source>
</evidence>
<dbReference type="Proteomes" id="UP000314294">
    <property type="component" value="Unassembled WGS sequence"/>
</dbReference>
<sequence>MQTCHSQGHWPCLLPGRGGGKGEGEGQNMERWEMRDRASGMEEEEEGRWTATSLLMLLMLLLSSSVDSLRTSVGSFWASQSATLLSDAIIAACSVLKSLPPDPPLPAPLFLERDRWWSGVNFDTWSFMVTFPGEVASNSMICPSPPILSSALRVSTGLAGDSLEEVTPPVALLSPGLWLLPLGDFSVFIGVLAGDLLVAVVAVVSLLDGFLVFTELICPPVLQPDDNEFFSYKPATGLRPHVKVFWEEGSPETLRGTKSSGATSGQTDRQTKGV</sequence>
<dbReference type="EMBL" id="SRLO01000255">
    <property type="protein sequence ID" value="TNN64328.1"/>
    <property type="molecule type" value="Genomic_DNA"/>
</dbReference>
<dbReference type="AlphaFoldDB" id="A0A4Z2HEN5"/>
<evidence type="ECO:0000256" key="2">
    <source>
        <dbReference type="SAM" id="Phobius"/>
    </source>
</evidence>
<evidence type="ECO:0000313" key="4">
    <source>
        <dbReference type="Proteomes" id="UP000314294"/>
    </source>
</evidence>
<organism evidence="3 4">
    <name type="scientific">Liparis tanakae</name>
    <name type="common">Tanaka's snailfish</name>
    <dbReference type="NCBI Taxonomy" id="230148"/>
    <lineage>
        <taxon>Eukaryota</taxon>
        <taxon>Metazoa</taxon>
        <taxon>Chordata</taxon>
        <taxon>Craniata</taxon>
        <taxon>Vertebrata</taxon>
        <taxon>Euteleostomi</taxon>
        <taxon>Actinopterygii</taxon>
        <taxon>Neopterygii</taxon>
        <taxon>Teleostei</taxon>
        <taxon>Neoteleostei</taxon>
        <taxon>Acanthomorphata</taxon>
        <taxon>Eupercaria</taxon>
        <taxon>Perciformes</taxon>
        <taxon>Cottioidei</taxon>
        <taxon>Cottales</taxon>
        <taxon>Liparidae</taxon>
        <taxon>Liparis</taxon>
    </lineage>
</organism>
<feature type="region of interest" description="Disordered" evidence="1">
    <location>
        <begin position="251"/>
        <end position="274"/>
    </location>
</feature>
<reference evidence="3 4" key="1">
    <citation type="submission" date="2019-03" db="EMBL/GenBank/DDBJ databases">
        <title>First draft genome of Liparis tanakae, snailfish: a comprehensive survey of snailfish specific genes.</title>
        <authorList>
            <person name="Kim W."/>
            <person name="Song I."/>
            <person name="Jeong J.-H."/>
            <person name="Kim D."/>
            <person name="Kim S."/>
            <person name="Ryu S."/>
            <person name="Song J.Y."/>
            <person name="Lee S.K."/>
        </authorList>
    </citation>
    <scope>NUCLEOTIDE SEQUENCE [LARGE SCALE GENOMIC DNA]</scope>
    <source>
        <tissue evidence="3">Muscle</tissue>
    </source>
</reference>
<keyword evidence="2" id="KW-1133">Transmembrane helix</keyword>
<comment type="caution">
    <text evidence="3">The sequence shown here is derived from an EMBL/GenBank/DDBJ whole genome shotgun (WGS) entry which is preliminary data.</text>
</comment>
<keyword evidence="2" id="KW-0472">Membrane</keyword>
<name>A0A4Z2HEN5_9TELE</name>
<feature type="compositionally biased region" description="Polar residues" evidence="1">
    <location>
        <begin position="256"/>
        <end position="268"/>
    </location>
</feature>
<gene>
    <name evidence="3" type="ORF">EYF80_025458</name>
</gene>
<feature type="transmembrane region" description="Helical" evidence="2">
    <location>
        <begin position="185"/>
        <end position="207"/>
    </location>
</feature>
<evidence type="ECO:0000256" key="1">
    <source>
        <dbReference type="SAM" id="MobiDB-lite"/>
    </source>
</evidence>
<feature type="region of interest" description="Disordered" evidence="1">
    <location>
        <begin position="1"/>
        <end position="27"/>
    </location>
</feature>